<evidence type="ECO:0000313" key="2">
    <source>
        <dbReference type="Proteomes" id="UP001151760"/>
    </source>
</evidence>
<protein>
    <submittedName>
        <fullName evidence="1">Uncharacterized protein</fullName>
    </submittedName>
</protein>
<organism evidence="1 2">
    <name type="scientific">Tanacetum coccineum</name>
    <dbReference type="NCBI Taxonomy" id="301880"/>
    <lineage>
        <taxon>Eukaryota</taxon>
        <taxon>Viridiplantae</taxon>
        <taxon>Streptophyta</taxon>
        <taxon>Embryophyta</taxon>
        <taxon>Tracheophyta</taxon>
        <taxon>Spermatophyta</taxon>
        <taxon>Magnoliopsida</taxon>
        <taxon>eudicotyledons</taxon>
        <taxon>Gunneridae</taxon>
        <taxon>Pentapetalae</taxon>
        <taxon>asterids</taxon>
        <taxon>campanulids</taxon>
        <taxon>Asterales</taxon>
        <taxon>Asteraceae</taxon>
        <taxon>Asteroideae</taxon>
        <taxon>Anthemideae</taxon>
        <taxon>Anthemidinae</taxon>
        <taxon>Tanacetum</taxon>
    </lineage>
</organism>
<proteinExistence type="predicted"/>
<evidence type="ECO:0000313" key="1">
    <source>
        <dbReference type="EMBL" id="GJT19566.1"/>
    </source>
</evidence>
<reference evidence="1" key="2">
    <citation type="submission" date="2022-01" db="EMBL/GenBank/DDBJ databases">
        <authorList>
            <person name="Yamashiro T."/>
            <person name="Shiraishi A."/>
            <person name="Satake H."/>
            <person name="Nakayama K."/>
        </authorList>
    </citation>
    <scope>NUCLEOTIDE SEQUENCE</scope>
</reference>
<dbReference type="Proteomes" id="UP001151760">
    <property type="component" value="Unassembled WGS sequence"/>
</dbReference>
<sequence>MGDENPIRTIGDYSKPSHEGYMNIHQAPAGNNVDLLVRTPFSVGAKWNAQSMTSIEIQTTTSRISKQVDLHLTLTVKIGKERVCIYFNFPLAIKLAIGFERLLAGSFTTWEDLTTLNRHLLNSFTRRTPQNS</sequence>
<reference evidence="1" key="1">
    <citation type="journal article" date="2022" name="Int. J. Mol. Sci.">
        <title>Draft Genome of Tanacetum Coccineum: Genomic Comparison of Closely Related Tanacetum-Family Plants.</title>
        <authorList>
            <person name="Yamashiro T."/>
            <person name="Shiraishi A."/>
            <person name="Nakayama K."/>
            <person name="Satake H."/>
        </authorList>
    </citation>
    <scope>NUCLEOTIDE SEQUENCE</scope>
</reference>
<keyword evidence="2" id="KW-1185">Reference proteome</keyword>
<comment type="caution">
    <text evidence="1">The sequence shown here is derived from an EMBL/GenBank/DDBJ whole genome shotgun (WGS) entry which is preliminary data.</text>
</comment>
<name>A0ABQ5BXI3_9ASTR</name>
<gene>
    <name evidence="1" type="ORF">Tco_0878272</name>
</gene>
<accession>A0ABQ5BXI3</accession>
<dbReference type="EMBL" id="BQNB010013727">
    <property type="protein sequence ID" value="GJT19566.1"/>
    <property type="molecule type" value="Genomic_DNA"/>
</dbReference>